<accession>A0A1J1HEB3</accession>
<evidence type="ECO:0000313" key="2">
    <source>
        <dbReference type="Proteomes" id="UP000183832"/>
    </source>
</evidence>
<evidence type="ECO:0000313" key="1">
    <source>
        <dbReference type="EMBL" id="CRK86333.1"/>
    </source>
</evidence>
<dbReference type="AlphaFoldDB" id="A0A1J1HEB3"/>
<sequence>MFPNVFQIFKFLAVLSHHIVERHYNEMTRHHQFPAMQLPEGAQSLNNPKNYHMEKHEMESPYLIEKSETLRRENRNETAANCFRNVKSESQTTGRTVREELEASRSKIPKPDYFHEKDSFNVHKKFIIAQAVEELKEEEEKEEKNRSDQITEMQVSVIYDYFTKKFIFSILCLPIFYNVSHCEYLKRNSRNLSFNETT</sequence>
<keyword evidence="2" id="KW-1185">Reference proteome</keyword>
<dbReference type="EMBL" id="CVRI01000001">
    <property type="protein sequence ID" value="CRK86333.1"/>
    <property type="molecule type" value="Genomic_DNA"/>
</dbReference>
<reference evidence="1 2" key="1">
    <citation type="submission" date="2015-04" db="EMBL/GenBank/DDBJ databases">
        <authorList>
            <person name="Syromyatnikov M.Y."/>
            <person name="Popov V.N."/>
        </authorList>
    </citation>
    <scope>NUCLEOTIDE SEQUENCE [LARGE SCALE GENOMIC DNA]</scope>
</reference>
<name>A0A1J1HEB3_9DIPT</name>
<gene>
    <name evidence="1" type="ORF">CLUMA_CG000341</name>
</gene>
<organism evidence="1 2">
    <name type="scientific">Clunio marinus</name>
    <dbReference type="NCBI Taxonomy" id="568069"/>
    <lineage>
        <taxon>Eukaryota</taxon>
        <taxon>Metazoa</taxon>
        <taxon>Ecdysozoa</taxon>
        <taxon>Arthropoda</taxon>
        <taxon>Hexapoda</taxon>
        <taxon>Insecta</taxon>
        <taxon>Pterygota</taxon>
        <taxon>Neoptera</taxon>
        <taxon>Endopterygota</taxon>
        <taxon>Diptera</taxon>
        <taxon>Nematocera</taxon>
        <taxon>Chironomoidea</taxon>
        <taxon>Chironomidae</taxon>
        <taxon>Clunio</taxon>
    </lineage>
</organism>
<proteinExistence type="predicted"/>
<protein>
    <submittedName>
        <fullName evidence="1">CLUMA_CG000341, isoform A</fullName>
    </submittedName>
</protein>
<dbReference type="Proteomes" id="UP000183832">
    <property type="component" value="Unassembled WGS sequence"/>
</dbReference>